<accession>A0ABU3CG30</accession>
<dbReference type="Pfam" id="PF07978">
    <property type="entry name" value="NIPSNAP"/>
    <property type="match status" value="1"/>
</dbReference>
<keyword evidence="4" id="KW-1185">Reference proteome</keyword>
<gene>
    <name evidence="3" type="ORF">RM545_00950</name>
</gene>
<dbReference type="RefSeq" id="WP_311493389.1">
    <property type="nucleotide sequence ID" value="NZ_JAVRHO010000001.1"/>
</dbReference>
<feature type="signal peptide" evidence="1">
    <location>
        <begin position="1"/>
        <end position="22"/>
    </location>
</feature>
<dbReference type="Proteomes" id="UP001245285">
    <property type="component" value="Unassembled WGS sequence"/>
</dbReference>
<proteinExistence type="predicted"/>
<name>A0ABU3CG30_9FLAO</name>
<comment type="caution">
    <text evidence="3">The sequence shown here is derived from an EMBL/GenBank/DDBJ whole genome shotgun (WGS) entry which is preliminary data.</text>
</comment>
<evidence type="ECO:0000313" key="4">
    <source>
        <dbReference type="Proteomes" id="UP001245285"/>
    </source>
</evidence>
<organism evidence="3 4">
    <name type="scientific">Autumnicola lenta</name>
    <dbReference type="NCBI Taxonomy" id="3075593"/>
    <lineage>
        <taxon>Bacteria</taxon>
        <taxon>Pseudomonadati</taxon>
        <taxon>Bacteroidota</taxon>
        <taxon>Flavobacteriia</taxon>
        <taxon>Flavobacteriales</taxon>
        <taxon>Flavobacteriaceae</taxon>
        <taxon>Autumnicola</taxon>
    </lineage>
</organism>
<dbReference type="InterPro" id="IPR011008">
    <property type="entry name" value="Dimeric_a/b-barrel"/>
</dbReference>
<reference evidence="3 4" key="1">
    <citation type="submission" date="2023-09" db="EMBL/GenBank/DDBJ databases">
        <authorList>
            <person name="Rey-Velasco X."/>
        </authorList>
    </citation>
    <scope>NUCLEOTIDE SEQUENCE [LARGE SCALE GENOMIC DNA]</scope>
    <source>
        <strain evidence="3 4">F260</strain>
    </source>
</reference>
<keyword evidence="1" id="KW-0732">Signal</keyword>
<sequence length="259" mass="30529">MIKIIKPTVAFFLLLFTAITNAQDQEFYQLKIYHFEDEAQVERTDDYLKNAYLPALKETGIQNIGVFKPRQYEENDTIKKTYVLIPFNSLEQWKNLNQELGQNHDFLEKAENFINSAYEDAPYLRFQSILLKAFEDMPQMQASALEVPREDRIYELRSYESPTETLFQNKVDMFNDGEVEIFDELGFNAVFYAEVISGPDMPNLMYMTTFPNKESRDKHWEQFGSSEGWQELSSRPEYPSHNVSHADILFLYPTEYSDY</sequence>
<dbReference type="Gene3D" id="3.30.70.100">
    <property type="match status" value="2"/>
</dbReference>
<feature type="chain" id="PRO_5046983276" evidence="1">
    <location>
        <begin position="23"/>
        <end position="259"/>
    </location>
</feature>
<dbReference type="InterPro" id="IPR012577">
    <property type="entry name" value="NIPSNAP"/>
</dbReference>
<dbReference type="SUPFAM" id="SSF54909">
    <property type="entry name" value="Dimeric alpha+beta barrel"/>
    <property type="match status" value="1"/>
</dbReference>
<evidence type="ECO:0000313" key="3">
    <source>
        <dbReference type="EMBL" id="MDT0645241.1"/>
    </source>
</evidence>
<evidence type="ECO:0000259" key="2">
    <source>
        <dbReference type="Pfam" id="PF07978"/>
    </source>
</evidence>
<protein>
    <submittedName>
        <fullName evidence="3">NIPSNAP family protein</fullName>
    </submittedName>
</protein>
<feature type="domain" description="NIPSNAP" evidence="2">
    <location>
        <begin position="154"/>
        <end position="257"/>
    </location>
</feature>
<evidence type="ECO:0000256" key="1">
    <source>
        <dbReference type="SAM" id="SignalP"/>
    </source>
</evidence>
<dbReference type="EMBL" id="JAVRHO010000001">
    <property type="protein sequence ID" value="MDT0645241.1"/>
    <property type="molecule type" value="Genomic_DNA"/>
</dbReference>